<gene>
    <name evidence="2" type="ORF">IAD41_10000</name>
</gene>
<reference evidence="2" key="1">
    <citation type="submission" date="2020-10" db="EMBL/GenBank/DDBJ databases">
        <authorList>
            <person name="Gilroy R."/>
        </authorList>
    </citation>
    <scope>NUCLEOTIDE SEQUENCE</scope>
    <source>
        <strain evidence="2">CHK152-2994</strain>
    </source>
</reference>
<evidence type="ECO:0000256" key="1">
    <source>
        <dbReference type="SAM" id="Phobius"/>
    </source>
</evidence>
<organism evidence="2 3">
    <name type="scientific">Candidatus Scatenecus faecavium</name>
    <dbReference type="NCBI Taxonomy" id="2840915"/>
    <lineage>
        <taxon>Bacteria</taxon>
        <taxon>Candidatus Scatenecus</taxon>
    </lineage>
</organism>
<feature type="transmembrane region" description="Helical" evidence="1">
    <location>
        <begin position="7"/>
        <end position="24"/>
    </location>
</feature>
<dbReference type="Proteomes" id="UP000824139">
    <property type="component" value="Unassembled WGS sequence"/>
</dbReference>
<proteinExistence type="predicted"/>
<sequence length="58" mass="6305">MGGFINGFAWGIVAIFMSAIGFIAQTKGIIPVLIVVSIIPVIFSKMVKYLFVEEVSLK</sequence>
<name>A0A9D1FXV3_9BACT</name>
<feature type="transmembrane region" description="Helical" evidence="1">
    <location>
        <begin position="30"/>
        <end position="51"/>
    </location>
</feature>
<evidence type="ECO:0000313" key="3">
    <source>
        <dbReference type="Proteomes" id="UP000824139"/>
    </source>
</evidence>
<dbReference type="EMBL" id="DVJO01000219">
    <property type="protein sequence ID" value="HIS83923.1"/>
    <property type="molecule type" value="Genomic_DNA"/>
</dbReference>
<protein>
    <submittedName>
        <fullName evidence="2">Uncharacterized protein</fullName>
    </submittedName>
</protein>
<dbReference type="AlphaFoldDB" id="A0A9D1FXV3"/>
<keyword evidence="1" id="KW-1133">Transmembrane helix</keyword>
<reference evidence="2" key="2">
    <citation type="journal article" date="2021" name="PeerJ">
        <title>Extensive microbial diversity within the chicken gut microbiome revealed by metagenomics and culture.</title>
        <authorList>
            <person name="Gilroy R."/>
            <person name="Ravi A."/>
            <person name="Getino M."/>
            <person name="Pursley I."/>
            <person name="Horton D.L."/>
            <person name="Alikhan N.F."/>
            <person name="Baker D."/>
            <person name="Gharbi K."/>
            <person name="Hall N."/>
            <person name="Watson M."/>
            <person name="Adriaenssens E.M."/>
            <person name="Foster-Nyarko E."/>
            <person name="Jarju S."/>
            <person name="Secka A."/>
            <person name="Antonio M."/>
            <person name="Oren A."/>
            <person name="Chaudhuri R.R."/>
            <person name="La Ragione R."/>
            <person name="Hildebrand F."/>
            <person name="Pallen M.J."/>
        </authorList>
    </citation>
    <scope>NUCLEOTIDE SEQUENCE</scope>
    <source>
        <strain evidence="2">CHK152-2994</strain>
    </source>
</reference>
<comment type="caution">
    <text evidence="2">The sequence shown here is derived from an EMBL/GenBank/DDBJ whole genome shotgun (WGS) entry which is preliminary data.</text>
</comment>
<accession>A0A9D1FXV3</accession>
<keyword evidence="1" id="KW-0472">Membrane</keyword>
<keyword evidence="1" id="KW-0812">Transmembrane</keyword>
<evidence type="ECO:0000313" key="2">
    <source>
        <dbReference type="EMBL" id="HIS83923.1"/>
    </source>
</evidence>